<sequence>MAGTDRNVEVNAGNLNMPDEATRGLATTIAGPELTFSGQVCRVPFTLHPDKLELISRDSSTGEEENSNSAARSASHIVLHSAGGGSRGQGENSWVLSNSGETLSGLTGHPVIRPIRNPPSYEKDRGRVWKEHMERIMNEENEWDQNMQADLVEGPVERVGREEVVKVLGKMKAEKAAGPSVEMC</sequence>
<accession>A0AAD9VB45</accession>
<dbReference type="AlphaFoldDB" id="A0AAD9VB45"/>
<keyword evidence="2" id="KW-1185">Reference proteome</keyword>
<dbReference type="EMBL" id="JARQWQ010000013">
    <property type="protein sequence ID" value="KAK2568008.1"/>
    <property type="molecule type" value="Genomic_DNA"/>
</dbReference>
<comment type="caution">
    <text evidence="1">The sequence shown here is derived from an EMBL/GenBank/DDBJ whole genome shotgun (WGS) entry which is preliminary data.</text>
</comment>
<evidence type="ECO:0000313" key="1">
    <source>
        <dbReference type="EMBL" id="KAK2568008.1"/>
    </source>
</evidence>
<proteinExistence type="predicted"/>
<reference evidence="1" key="2">
    <citation type="journal article" date="2023" name="Science">
        <title>Genomic signatures of disease resistance in endangered staghorn corals.</title>
        <authorList>
            <person name="Vollmer S.V."/>
            <person name="Selwyn J.D."/>
            <person name="Despard B.A."/>
            <person name="Roesel C.L."/>
        </authorList>
    </citation>
    <scope>NUCLEOTIDE SEQUENCE</scope>
    <source>
        <strain evidence="1">K2</strain>
    </source>
</reference>
<organism evidence="1 2">
    <name type="scientific">Acropora cervicornis</name>
    <name type="common">Staghorn coral</name>
    <dbReference type="NCBI Taxonomy" id="6130"/>
    <lineage>
        <taxon>Eukaryota</taxon>
        <taxon>Metazoa</taxon>
        <taxon>Cnidaria</taxon>
        <taxon>Anthozoa</taxon>
        <taxon>Hexacorallia</taxon>
        <taxon>Scleractinia</taxon>
        <taxon>Astrocoeniina</taxon>
        <taxon>Acroporidae</taxon>
        <taxon>Acropora</taxon>
    </lineage>
</organism>
<reference evidence="1" key="1">
    <citation type="journal article" date="2023" name="G3 (Bethesda)">
        <title>Whole genome assembly and annotation of the endangered Caribbean coral Acropora cervicornis.</title>
        <authorList>
            <person name="Selwyn J.D."/>
            <person name="Vollmer S.V."/>
        </authorList>
    </citation>
    <scope>NUCLEOTIDE SEQUENCE</scope>
    <source>
        <strain evidence="1">K2</strain>
    </source>
</reference>
<protein>
    <submittedName>
        <fullName evidence="1">Uncharacterized protein</fullName>
    </submittedName>
</protein>
<name>A0AAD9VB45_ACRCE</name>
<dbReference type="Proteomes" id="UP001249851">
    <property type="component" value="Unassembled WGS sequence"/>
</dbReference>
<gene>
    <name evidence="1" type="ORF">P5673_007914</name>
</gene>
<evidence type="ECO:0000313" key="2">
    <source>
        <dbReference type="Proteomes" id="UP001249851"/>
    </source>
</evidence>